<dbReference type="Proteomes" id="UP000281725">
    <property type="component" value="Unassembled WGS sequence"/>
</dbReference>
<dbReference type="EMBL" id="RAWX01000001">
    <property type="protein sequence ID" value="RKJ92164.1"/>
    <property type="molecule type" value="Genomic_DNA"/>
</dbReference>
<proteinExistence type="predicted"/>
<dbReference type="RefSeq" id="WP_120414573.1">
    <property type="nucleotide sequence ID" value="NZ_RAWX01000001.1"/>
</dbReference>
<evidence type="ECO:0000313" key="1">
    <source>
        <dbReference type="EMBL" id="RKJ92164.1"/>
    </source>
</evidence>
<name>A0A3A9IYW6_AERVE</name>
<evidence type="ECO:0000313" key="2">
    <source>
        <dbReference type="Proteomes" id="UP000281725"/>
    </source>
</evidence>
<accession>A0A3A9IYW6</accession>
<organism evidence="1 2">
    <name type="scientific">Aeromonas veronii</name>
    <dbReference type="NCBI Taxonomy" id="654"/>
    <lineage>
        <taxon>Bacteria</taxon>
        <taxon>Pseudomonadati</taxon>
        <taxon>Pseudomonadota</taxon>
        <taxon>Gammaproteobacteria</taxon>
        <taxon>Aeromonadales</taxon>
        <taxon>Aeromonadaceae</taxon>
        <taxon>Aeromonas</taxon>
    </lineage>
</organism>
<sequence length="72" mass="7510">MSTQKLAAALKDIAMLRSALAGLIGADTEAELHQMEAIMRTISITDADRAASINAIHALLTTMPTSQEGVAS</sequence>
<protein>
    <submittedName>
        <fullName evidence="1">Uncharacterized protein</fullName>
    </submittedName>
</protein>
<gene>
    <name evidence="1" type="ORF">D6R50_06320</name>
</gene>
<comment type="caution">
    <text evidence="1">The sequence shown here is derived from an EMBL/GenBank/DDBJ whole genome shotgun (WGS) entry which is preliminary data.</text>
</comment>
<reference evidence="1 2" key="1">
    <citation type="submission" date="2018-09" db="EMBL/GenBank/DDBJ databases">
        <title>Genome sequencing of Aeromonas veronii MS-17-88.</title>
        <authorList>
            <person name="Tekedar H.C."/>
            <person name="Arick M.A."/>
            <person name="Hsu C.-Y."/>
            <person name="Thrash A."/>
            <person name="Karsi A."/>
            <person name="Lawrence M.L."/>
            <person name="Abdelhamed H."/>
        </authorList>
    </citation>
    <scope>NUCLEOTIDE SEQUENCE [LARGE SCALE GENOMIC DNA]</scope>
    <source>
        <strain evidence="1 2">MS 17-88</strain>
    </source>
</reference>
<dbReference type="AlphaFoldDB" id="A0A3A9IYW6"/>